<evidence type="ECO:0000256" key="19">
    <source>
        <dbReference type="ARBA" id="ARBA00047685"/>
    </source>
</evidence>
<evidence type="ECO:0000256" key="2">
    <source>
        <dbReference type="ARBA" id="ARBA00003616"/>
    </source>
</evidence>
<comment type="subunit">
    <text evidence="23">Heterotetramer of 2 PreA and 2 PreT subunits.</text>
</comment>
<evidence type="ECO:0000256" key="8">
    <source>
        <dbReference type="ARBA" id="ARBA00022630"/>
    </source>
</evidence>
<evidence type="ECO:0000259" key="25">
    <source>
        <dbReference type="PROSITE" id="PS51379"/>
    </source>
</evidence>
<keyword evidence="14" id="KW-0520">NAD</keyword>
<evidence type="ECO:0000313" key="26">
    <source>
        <dbReference type="EMBL" id="MBN7773653.1"/>
    </source>
</evidence>
<evidence type="ECO:0000256" key="6">
    <source>
        <dbReference type="ARBA" id="ARBA00012061"/>
    </source>
</evidence>
<dbReference type="PANTHER" id="PTHR43073:SF2">
    <property type="entry name" value="DIHYDROPYRIMIDINE DEHYDROGENASE [NADP(+)]"/>
    <property type="match status" value="1"/>
</dbReference>
<keyword evidence="12" id="KW-0408">Iron</keyword>
<comment type="catalytic activity">
    <reaction evidence="19">
        <text>5,6-dihydrothymine + NAD(+) = thymine + NADH + H(+)</text>
        <dbReference type="Rhea" id="RHEA:28791"/>
        <dbReference type="ChEBI" id="CHEBI:15378"/>
        <dbReference type="ChEBI" id="CHEBI:17821"/>
        <dbReference type="ChEBI" id="CHEBI:27468"/>
        <dbReference type="ChEBI" id="CHEBI:57540"/>
        <dbReference type="ChEBI" id="CHEBI:57945"/>
        <dbReference type="EC" id="1.3.1.1"/>
    </reaction>
</comment>
<evidence type="ECO:0000256" key="22">
    <source>
        <dbReference type="ARBA" id="ARBA00049578"/>
    </source>
</evidence>
<evidence type="ECO:0000256" key="7">
    <source>
        <dbReference type="ARBA" id="ARBA00018101"/>
    </source>
</evidence>
<accession>A0A939IJI9</accession>
<evidence type="ECO:0000256" key="14">
    <source>
        <dbReference type="ARBA" id="ARBA00023027"/>
    </source>
</evidence>
<feature type="domain" description="4Fe-4S ferredoxin-type" evidence="25">
    <location>
        <begin position="336"/>
        <end position="368"/>
    </location>
</feature>
<evidence type="ECO:0000256" key="11">
    <source>
        <dbReference type="ARBA" id="ARBA00023002"/>
    </source>
</evidence>
<dbReference type="Gene3D" id="3.20.20.70">
    <property type="entry name" value="Aldolase class I"/>
    <property type="match status" value="1"/>
</dbReference>
<evidence type="ECO:0000256" key="5">
    <source>
        <dbReference type="ARBA" id="ARBA00010804"/>
    </source>
</evidence>
<dbReference type="PANTHER" id="PTHR43073">
    <property type="entry name" value="DIHYDROPYRIMIDINE DEHYDROGENASE [NADP(+)]"/>
    <property type="match status" value="1"/>
</dbReference>
<dbReference type="GO" id="GO:0051536">
    <property type="term" value="F:iron-sulfur cluster binding"/>
    <property type="evidence" value="ECO:0007669"/>
    <property type="project" value="UniProtKB-KW"/>
</dbReference>
<dbReference type="SUPFAM" id="SSF51395">
    <property type="entry name" value="FMN-linked oxidoreductases"/>
    <property type="match status" value="1"/>
</dbReference>
<evidence type="ECO:0000256" key="18">
    <source>
        <dbReference type="ARBA" id="ARBA00032722"/>
    </source>
</evidence>
<evidence type="ECO:0000256" key="16">
    <source>
        <dbReference type="ARBA" id="ARBA00030119"/>
    </source>
</evidence>
<dbReference type="Proteomes" id="UP000664545">
    <property type="component" value="Unassembled WGS sequence"/>
</dbReference>
<evidence type="ECO:0000256" key="9">
    <source>
        <dbReference type="ARBA" id="ARBA00022643"/>
    </source>
</evidence>
<dbReference type="AlphaFoldDB" id="A0A939IJI9"/>
<evidence type="ECO:0000313" key="27">
    <source>
        <dbReference type="Proteomes" id="UP000664545"/>
    </source>
</evidence>
<keyword evidence="11 26" id="KW-0560">Oxidoreductase</keyword>
<keyword evidence="27" id="KW-1185">Reference proteome</keyword>
<evidence type="ECO:0000256" key="17">
    <source>
        <dbReference type="ARBA" id="ARBA00032046"/>
    </source>
</evidence>
<dbReference type="FunFam" id="3.20.20.70:FF:000027">
    <property type="entry name" value="Dihydropyrimidine dehydrogenase [NADP(+)]"/>
    <property type="match status" value="1"/>
</dbReference>
<dbReference type="Pfam" id="PF14697">
    <property type="entry name" value="Fer4_21"/>
    <property type="match status" value="1"/>
</dbReference>
<keyword evidence="10" id="KW-0479">Metal-binding</keyword>
<dbReference type="EC" id="1.3.1.1" evidence="24"/>
<dbReference type="SUPFAM" id="SSF54862">
    <property type="entry name" value="4Fe-4S ferredoxins"/>
    <property type="match status" value="1"/>
</dbReference>
<name>A0A939IJI9_CLOAM</name>
<dbReference type="PROSITE" id="PS51379">
    <property type="entry name" value="4FE4S_FER_2"/>
    <property type="match status" value="2"/>
</dbReference>
<comment type="similarity">
    <text evidence="5">Belongs to the dihydropyrimidine dehydrogenase family.</text>
</comment>
<comment type="function">
    <text evidence="22">Involved in pyrimidine base degradation. Catalyzes physiologically the reduction of uracil to 5,6-dihydrouracil (DHU) by using NADH as a specific cosubstrate. It also catalyzes the reverse reaction and the reduction of thymine to 5,6-dihydrothymine (DHT).</text>
</comment>
<evidence type="ECO:0000256" key="13">
    <source>
        <dbReference type="ARBA" id="ARBA00023014"/>
    </source>
</evidence>
<keyword evidence="9" id="KW-0288">FMN</keyword>
<comment type="function">
    <text evidence="2">Catalyzes the conversion of dihydroorotate to orotate with NAD(+) as electron acceptor.</text>
</comment>
<evidence type="ECO:0000256" key="24">
    <source>
        <dbReference type="ARBA" id="ARBA00049728"/>
    </source>
</evidence>
<organism evidence="26 27">
    <name type="scientific">Clostridium aminobutyricum</name>
    <dbReference type="NCBI Taxonomy" id="33953"/>
    <lineage>
        <taxon>Bacteria</taxon>
        <taxon>Bacillati</taxon>
        <taxon>Bacillota</taxon>
        <taxon>Clostridia</taxon>
        <taxon>Eubacteriales</taxon>
        <taxon>Clostridiaceae</taxon>
        <taxon>Clostridium</taxon>
    </lineage>
</organism>
<dbReference type="GO" id="GO:0004159">
    <property type="term" value="F:dihydropyrimidine dehydrogenase (NAD+) activity"/>
    <property type="evidence" value="ECO:0007669"/>
    <property type="project" value="UniProtKB-EC"/>
</dbReference>
<dbReference type="InterPro" id="IPR005720">
    <property type="entry name" value="Dihydroorotate_DH_cat"/>
</dbReference>
<dbReference type="InterPro" id="IPR017896">
    <property type="entry name" value="4Fe4S_Fe-S-bd"/>
</dbReference>
<dbReference type="RefSeq" id="WP_206582497.1">
    <property type="nucleotide sequence ID" value="NZ_JAFJZZ010000004.1"/>
</dbReference>
<comment type="catalytic activity">
    <reaction evidence="21">
        <text>(S)-dihydroorotate + NAD(+) = orotate + NADH + H(+)</text>
        <dbReference type="Rhea" id="RHEA:13513"/>
        <dbReference type="ChEBI" id="CHEBI:15378"/>
        <dbReference type="ChEBI" id="CHEBI:30839"/>
        <dbReference type="ChEBI" id="CHEBI:30864"/>
        <dbReference type="ChEBI" id="CHEBI:57540"/>
        <dbReference type="ChEBI" id="CHEBI:57945"/>
        <dbReference type="EC" id="1.3.1.14"/>
    </reaction>
</comment>
<comment type="cofactor">
    <cofactor evidence="1">
        <name>FMN</name>
        <dbReference type="ChEBI" id="CHEBI:58210"/>
    </cofactor>
</comment>
<feature type="domain" description="4Fe-4S ferredoxin-type" evidence="25">
    <location>
        <begin position="370"/>
        <end position="399"/>
    </location>
</feature>
<comment type="pathway">
    <text evidence="3">Pyrimidine metabolism; UMP biosynthesis via de novo pathway; orotate from (S)-dihydroorotate (NAD(+) route): step 1/1.</text>
</comment>
<dbReference type="EMBL" id="JAFJZZ010000004">
    <property type="protein sequence ID" value="MBN7773653.1"/>
    <property type="molecule type" value="Genomic_DNA"/>
</dbReference>
<dbReference type="EC" id="1.3.1.14" evidence="6"/>
<protein>
    <recommendedName>
        <fullName evidence="7">Dihydroorotate dehydrogenase B (NAD(+)), catalytic subunit</fullName>
        <ecNumber evidence="24">1.3.1.1</ecNumber>
        <ecNumber evidence="6">1.3.1.14</ecNumber>
    </recommendedName>
    <alternativeName>
        <fullName evidence="15">Dihydroorotate oxidase B</fullName>
    </alternativeName>
    <alternativeName>
        <fullName evidence="18">Dihydrothymine dehydrogenase</fullName>
    </alternativeName>
    <alternativeName>
        <fullName evidence="16">Dihydrouracil dehydrogenase</fullName>
    </alternativeName>
    <alternativeName>
        <fullName evidence="17">Orotate reductase (NADH)</fullName>
    </alternativeName>
</protein>
<sequence>MAVKKDLSINYLGVPCENPFFLSSSPVGSNYEMVAKSFEKGWGGVFYKTVGIFVADECSPRFDQTNKEGLPWLGFKNMEQISDKPTEVNFENMMKLKRDYPEKVMVASIMGSTDEEWRELAKMCEQAGADLIEGNFSCPQMTTHSMGSDVGTNVELVKQYCQAVTSTTKIPFIAKMTPNITNIEVPALAALEGGAAGISAINTIKSITNIDFENMTGMPVVNGKSSISGYSGAAIKPIALRFITQMMKNETIGKTEMSGIGGIETWRDCVEFLLIGCRNIQVTTAIMQYGYRIVEDMISGVSHFMDEHGYEKLEDFIGLALPNLVPAEELNRDFKILPEFDEEKCIGCGRCYISCYDAAHQAIDWNEKKRRPELNEHCVGCHLCLNVCPVQGCIRPGEIKWKEGRKPSGVQIKKHYE</sequence>
<dbReference type="Gene3D" id="3.30.70.20">
    <property type="match status" value="1"/>
</dbReference>
<dbReference type="InterPro" id="IPR017900">
    <property type="entry name" value="4Fe4S_Fe_S_CS"/>
</dbReference>
<keyword evidence="13" id="KW-0411">Iron-sulfur</keyword>
<evidence type="ECO:0000256" key="4">
    <source>
        <dbReference type="ARBA" id="ARBA00008008"/>
    </source>
</evidence>
<evidence type="ECO:0000256" key="3">
    <source>
        <dbReference type="ARBA" id="ARBA00004715"/>
    </source>
</evidence>
<proteinExistence type="inferred from homology"/>
<evidence type="ECO:0000256" key="15">
    <source>
        <dbReference type="ARBA" id="ARBA00029718"/>
    </source>
</evidence>
<dbReference type="PROSITE" id="PS00198">
    <property type="entry name" value="4FE4S_FER_1"/>
    <property type="match status" value="1"/>
</dbReference>
<evidence type="ECO:0000256" key="10">
    <source>
        <dbReference type="ARBA" id="ARBA00022723"/>
    </source>
</evidence>
<dbReference type="InterPro" id="IPR013785">
    <property type="entry name" value="Aldolase_TIM"/>
</dbReference>
<dbReference type="GO" id="GO:0005737">
    <property type="term" value="C:cytoplasm"/>
    <property type="evidence" value="ECO:0007669"/>
    <property type="project" value="InterPro"/>
</dbReference>
<evidence type="ECO:0000256" key="20">
    <source>
        <dbReference type="ARBA" id="ARBA00048792"/>
    </source>
</evidence>
<evidence type="ECO:0000256" key="21">
    <source>
        <dbReference type="ARBA" id="ARBA00048996"/>
    </source>
</evidence>
<keyword evidence="8" id="KW-0285">Flavoprotein</keyword>
<comment type="similarity">
    <text evidence="4">Belongs to the dihydroorotate dehydrogenase family. Type 1 subfamily.</text>
</comment>
<evidence type="ECO:0000256" key="12">
    <source>
        <dbReference type="ARBA" id="ARBA00023004"/>
    </source>
</evidence>
<evidence type="ECO:0000256" key="23">
    <source>
        <dbReference type="ARBA" id="ARBA00049714"/>
    </source>
</evidence>
<evidence type="ECO:0000256" key="1">
    <source>
        <dbReference type="ARBA" id="ARBA00001917"/>
    </source>
</evidence>
<reference evidence="26" key="1">
    <citation type="submission" date="2021-02" db="EMBL/GenBank/DDBJ databases">
        <title>Abyssanaerobacter marinus gen.nov., sp., nov, anaerobic bacterium isolated from the Onnuri vent field of Indian Ocean and suggestion of Mogibacteriaceae fam. nov., and proposal of reclassification of ambiguous this family's genus member.</title>
        <authorList>
            <person name="Kim Y.J."/>
            <person name="Yang J.-A."/>
        </authorList>
    </citation>
    <scope>NUCLEOTIDE SEQUENCE</scope>
    <source>
        <strain evidence="26">DSM 2634</strain>
    </source>
</reference>
<dbReference type="NCBIfam" id="NF006183">
    <property type="entry name" value="PRK08318.1"/>
    <property type="match status" value="1"/>
</dbReference>
<comment type="caution">
    <text evidence="26">The sequence shown here is derived from an EMBL/GenBank/DDBJ whole genome shotgun (WGS) entry which is preliminary data.</text>
</comment>
<dbReference type="Pfam" id="PF01180">
    <property type="entry name" value="DHO_dh"/>
    <property type="match status" value="1"/>
</dbReference>
<dbReference type="GO" id="GO:0046872">
    <property type="term" value="F:metal ion binding"/>
    <property type="evidence" value="ECO:0007669"/>
    <property type="project" value="UniProtKB-KW"/>
</dbReference>
<comment type="catalytic activity">
    <reaction evidence="20">
        <text>5,6-dihydrouracil + NAD(+) = uracil + NADH + H(+)</text>
        <dbReference type="Rhea" id="RHEA:20189"/>
        <dbReference type="ChEBI" id="CHEBI:15378"/>
        <dbReference type="ChEBI" id="CHEBI:15901"/>
        <dbReference type="ChEBI" id="CHEBI:17568"/>
        <dbReference type="ChEBI" id="CHEBI:57540"/>
        <dbReference type="ChEBI" id="CHEBI:57945"/>
        <dbReference type="EC" id="1.3.1.1"/>
    </reaction>
</comment>
<gene>
    <name evidence="26" type="primary">preA</name>
    <name evidence="26" type="ORF">JYB65_09795</name>
</gene>
<dbReference type="GO" id="GO:0004589">
    <property type="term" value="F:dihydroorotate dehydrogenase (NAD+) activity"/>
    <property type="evidence" value="ECO:0007669"/>
    <property type="project" value="UniProtKB-EC"/>
</dbReference>